<dbReference type="InterPro" id="IPR034197">
    <property type="entry name" value="Peptidases_S8_3"/>
</dbReference>
<dbReference type="InterPro" id="IPR041469">
    <property type="entry name" value="Subtilisin-like_FN3"/>
</dbReference>
<dbReference type="InterPro" id="IPR023828">
    <property type="entry name" value="Peptidase_S8_Ser-AS"/>
</dbReference>
<accession>A0A835HR57</accession>
<dbReference type="PRINTS" id="PR00723">
    <property type="entry name" value="SUBTILISIN"/>
</dbReference>
<dbReference type="GO" id="GO:0006508">
    <property type="term" value="P:proteolysis"/>
    <property type="evidence" value="ECO:0007669"/>
    <property type="project" value="UniProtKB-KW"/>
</dbReference>
<dbReference type="Pfam" id="PF00082">
    <property type="entry name" value="Peptidase_S8"/>
    <property type="match status" value="1"/>
</dbReference>
<dbReference type="FunFam" id="3.30.70.80:FF:000003">
    <property type="entry name" value="Subtilisin-like protease SBT1.9"/>
    <property type="match status" value="1"/>
</dbReference>
<evidence type="ECO:0000259" key="9">
    <source>
        <dbReference type="Pfam" id="PF00082"/>
    </source>
</evidence>
<dbReference type="InterPro" id="IPR000209">
    <property type="entry name" value="Peptidase_S8/S53_dom"/>
</dbReference>
<evidence type="ECO:0000256" key="7">
    <source>
        <dbReference type="PROSITE-ProRule" id="PRU01240"/>
    </source>
</evidence>
<evidence type="ECO:0000256" key="4">
    <source>
        <dbReference type="ARBA" id="ARBA00022801"/>
    </source>
</evidence>
<keyword evidence="3 8" id="KW-0732">Signal</keyword>
<gene>
    <name evidence="12" type="ORF">IFM89_031571</name>
</gene>
<feature type="domain" description="Subtilisin-like protease fibronectin type-III" evidence="11">
    <location>
        <begin position="622"/>
        <end position="722"/>
    </location>
</feature>
<dbReference type="SUPFAM" id="SSF52743">
    <property type="entry name" value="Subtilisin-like"/>
    <property type="match status" value="1"/>
</dbReference>
<dbReference type="Gene3D" id="2.60.40.2310">
    <property type="match status" value="1"/>
</dbReference>
<proteinExistence type="inferred from homology"/>
<dbReference type="PROSITE" id="PS00138">
    <property type="entry name" value="SUBTILASE_SER"/>
    <property type="match status" value="1"/>
</dbReference>
<dbReference type="InterPro" id="IPR037045">
    <property type="entry name" value="S8pro/Inhibitor_I9_sf"/>
</dbReference>
<feature type="signal peptide" evidence="8">
    <location>
        <begin position="1"/>
        <end position="28"/>
    </location>
</feature>
<evidence type="ECO:0000256" key="8">
    <source>
        <dbReference type="SAM" id="SignalP"/>
    </source>
</evidence>
<dbReference type="Pfam" id="PF17766">
    <property type="entry name" value="fn3_6"/>
    <property type="match status" value="1"/>
</dbReference>
<dbReference type="CDD" id="cd04852">
    <property type="entry name" value="Peptidases_S8_3"/>
    <property type="match status" value="1"/>
</dbReference>
<keyword evidence="4 7" id="KW-0378">Hydrolase</keyword>
<dbReference type="InterPro" id="IPR010259">
    <property type="entry name" value="S8pro/Inhibitor_I9"/>
</dbReference>
<evidence type="ECO:0000313" key="13">
    <source>
        <dbReference type="Proteomes" id="UP000631114"/>
    </source>
</evidence>
<evidence type="ECO:0000313" key="12">
    <source>
        <dbReference type="EMBL" id="KAF9602802.1"/>
    </source>
</evidence>
<evidence type="ECO:0000256" key="6">
    <source>
        <dbReference type="PIRSR" id="PIRSR615500-1"/>
    </source>
</evidence>
<protein>
    <submittedName>
        <fullName evidence="12">Uncharacterized protein</fullName>
    </submittedName>
</protein>
<feature type="active site" description="Charge relay system" evidence="6 7">
    <location>
        <position position="509"/>
    </location>
</feature>
<dbReference type="InterPro" id="IPR045051">
    <property type="entry name" value="SBT"/>
</dbReference>
<dbReference type="AlphaFoldDB" id="A0A835HR57"/>
<dbReference type="Gene3D" id="3.40.50.200">
    <property type="entry name" value="Peptidase S8/S53 domain"/>
    <property type="match status" value="1"/>
</dbReference>
<dbReference type="Gene3D" id="3.50.30.30">
    <property type="match status" value="1"/>
</dbReference>
<feature type="domain" description="Inhibitor I9" evidence="10">
    <location>
        <begin position="32"/>
        <end position="116"/>
    </location>
</feature>
<reference evidence="12 13" key="1">
    <citation type="submission" date="2020-10" db="EMBL/GenBank/DDBJ databases">
        <title>The Coptis chinensis genome and diversification of protoberbering-type alkaloids.</title>
        <authorList>
            <person name="Wang B."/>
            <person name="Shu S."/>
            <person name="Song C."/>
            <person name="Liu Y."/>
        </authorList>
    </citation>
    <scope>NUCLEOTIDE SEQUENCE [LARGE SCALE GENOMIC DNA]</scope>
    <source>
        <strain evidence="12">HL-2020</strain>
        <tissue evidence="12">Leaf</tissue>
    </source>
</reference>
<feature type="domain" description="Peptidase S8/S53" evidence="9">
    <location>
        <begin position="141"/>
        <end position="546"/>
    </location>
</feature>
<dbReference type="EMBL" id="JADFTS010000006">
    <property type="protein sequence ID" value="KAF9602802.1"/>
    <property type="molecule type" value="Genomic_DNA"/>
</dbReference>
<dbReference type="OrthoDB" id="206201at2759"/>
<dbReference type="GO" id="GO:0004252">
    <property type="term" value="F:serine-type endopeptidase activity"/>
    <property type="evidence" value="ECO:0007669"/>
    <property type="project" value="UniProtKB-UniRule"/>
</dbReference>
<sequence>MDVRIVTSSYSLLYAWLLFTLLLGHTLGERSTYIVHMDKSVMPETFASHQDWYSAILSSLTDAGPTVSAVVRSVSRVLYSYDNAIHGFSVVLSLDELQTLQQSHGFISAYPDRIVKHDTTHTLEFLSLNNVTGLWPASHYGEDVIVGVIDTGVWPESDSFKDDGMGEIPARWKGLSRTSMNSTRDTEGHGTHTSSTAAGNYVEGVSFFGYAEGTARGVAPRARVAMYKVLWDEGGYASDILAGIDQAIADGVDVISISMGLDGVTLYQDPIAIASFAAMEKGILFSSSAGNDGPELGTLHNGVPWLLTSGASTIDRLFAGTVTLGNGLTIVGYSLFPQSALIENMPLIYNETLLACDSSALLSENTYGIVICKGNGSIFRQMRQISVSKISGAIILSNDSFSIDVADFSSPVVMIDPSHASAVINYAKSSPSSTVSMIFQQTLLGTKPAPAVAVYTSRGPSPSYPGILKPDLMAPGSRVLAAWAPNVPAAEIGSGLLLSSDYNIISGTSMACPHSSGVAALLKAAHPEWSPAAIRSAMMTTADPWDNTLNPIRDNGYDLKPATPLAMGSGQVNPNRALDPGLIYDAAAQDYVNLLCSMNYTREQIITITRSSNYSCSNPSSDLNYPSFISFFSNTTSTSQEFRRTVTNVGDGASAYKPRIIAPTGSSVTISPTTLVFKEKFEKQSFSITISYSGQNKGEVSYGSLMWVDEGRRRTVRSPIVVIME</sequence>
<keyword evidence="5 7" id="KW-0720">Serine protease</keyword>
<comment type="similarity">
    <text evidence="1 7">Belongs to the peptidase S8 family.</text>
</comment>
<evidence type="ECO:0000256" key="2">
    <source>
        <dbReference type="ARBA" id="ARBA00022670"/>
    </source>
</evidence>
<keyword evidence="13" id="KW-1185">Reference proteome</keyword>
<dbReference type="PANTHER" id="PTHR10795">
    <property type="entry name" value="PROPROTEIN CONVERTASE SUBTILISIN/KEXIN"/>
    <property type="match status" value="1"/>
</dbReference>
<feature type="chain" id="PRO_5032419162" evidence="8">
    <location>
        <begin position="29"/>
        <end position="725"/>
    </location>
</feature>
<dbReference type="Gene3D" id="3.30.70.80">
    <property type="entry name" value="Peptidase S8 propeptide/proteinase inhibitor I9"/>
    <property type="match status" value="1"/>
</dbReference>
<dbReference type="Pfam" id="PF05922">
    <property type="entry name" value="Inhibitor_I9"/>
    <property type="match status" value="1"/>
</dbReference>
<evidence type="ECO:0000259" key="11">
    <source>
        <dbReference type="Pfam" id="PF17766"/>
    </source>
</evidence>
<name>A0A835HR57_9MAGN</name>
<feature type="active site" description="Charge relay system" evidence="6 7">
    <location>
        <position position="150"/>
    </location>
</feature>
<dbReference type="CDD" id="cd02120">
    <property type="entry name" value="PA_subtilisin_like"/>
    <property type="match status" value="1"/>
</dbReference>
<evidence type="ECO:0000256" key="5">
    <source>
        <dbReference type="ARBA" id="ARBA00022825"/>
    </source>
</evidence>
<evidence type="ECO:0000256" key="3">
    <source>
        <dbReference type="ARBA" id="ARBA00022729"/>
    </source>
</evidence>
<keyword evidence="2 7" id="KW-0645">Protease</keyword>
<dbReference type="InterPro" id="IPR015500">
    <property type="entry name" value="Peptidase_S8_subtilisin-rel"/>
</dbReference>
<evidence type="ECO:0000256" key="1">
    <source>
        <dbReference type="ARBA" id="ARBA00011073"/>
    </source>
</evidence>
<evidence type="ECO:0000259" key="10">
    <source>
        <dbReference type="Pfam" id="PF05922"/>
    </source>
</evidence>
<comment type="caution">
    <text evidence="12">The sequence shown here is derived from an EMBL/GenBank/DDBJ whole genome shotgun (WGS) entry which is preliminary data.</text>
</comment>
<dbReference type="PROSITE" id="PS51892">
    <property type="entry name" value="SUBTILASE"/>
    <property type="match status" value="1"/>
</dbReference>
<feature type="active site" description="Charge relay system" evidence="6 7">
    <location>
        <position position="189"/>
    </location>
</feature>
<dbReference type="Proteomes" id="UP000631114">
    <property type="component" value="Unassembled WGS sequence"/>
</dbReference>
<organism evidence="12 13">
    <name type="scientific">Coptis chinensis</name>
    <dbReference type="NCBI Taxonomy" id="261450"/>
    <lineage>
        <taxon>Eukaryota</taxon>
        <taxon>Viridiplantae</taxon>
        <taxon>Streptophyta</taxon>
        <taxon>Embryophyta</taxon>
        <taxon>Tracheophyta</taxon>
        <taxon>Spermatophyta</taxon>
        <taxon>Magnoliopsida</taxon>
        <taxon>Ranunculales</taxon>
        <taxon>Ranunculaceae</taxon>
        <taxon>Coptidoideae</taxon>
        <taxon>Coptis</taxon>
    </lineage>
</organism>
<dbReference type="InterPro" id="IPR036852">
    <property type="entry name" value="Peptidase_S8/S53_dom_sf"/>
</dbReference>